<evidence type="ECO:0000313" key="3">
    <source>
        <dbReference type="Proteomes" id="UP001589747"/>
    </source>
</evidence>
<comment type="caution">
    <text evidence="2">The sequence shown here is derived from an EMBL/GenBank/DDBJ whole genome shotgun (WGS) entry which is preliminary data.</text>
</comment>
<dbReference type="EMBL" id="JBHMDO010000010">
    <property type="protein sequence ID" value="MFB9325542.1"/>
    <property type="molecule type" value="Genomic_DNA"/>
</dbReference>
<name>A0ABV5KJY9_9BACL</name>
<accession>A0ABV5KJY9</accession>
<proteinExistence type="predicted"/>
<evidence type="ECO:0000256" key="1">
    <source>
        <dbReference type="SAM" id="MobiDB-lite"/>
    </source>
</evidence>
<organism evidence="2 3">
    <name type="scientific">Paenibacillus aurantiacus</name>
    <dbReference type="NCBI Taxonomy" id="1936118"/>
    <lineage>
        <taxon>Bacteria</taxon>
        <taxon>Bacillati</taxon>
        <taxon>Bacillota</taxon>
        <taxon>Bacilli</taxon>
        <taxon>Bacillales</taxon>
        <taxon>Paenibacillaceae</taxon>
        <taxon>Paenibacillus</taxon>
    </lineage>
</organism>
<feature type="region of interest" description="Disordered" evidence="1">
    <location>
        <begin position="1"/>
        <end position="37"/>
    </location>
</feature>
<feature type="compositionally biased region" description="Low complexity" evidence="1">
    <location>
        <begin position="1"/>
        <end position="12"/>
    </location>
</feature>
<feature type="compositionally biased region" description="Polar residues" evidence="1">
    <location>
        <begin position="13"/>
        <end position="28"/>
    </location>
</feature>
<gene>
    <name evidence="2" type="ORF">ACFFSY_06355</name>
</gene>
<dbReference type="Proteomes" id="UP001589747">
    <property type="component" value="Unassembled WGS sequence"/>
</dbReference>
<evidence type="ECO:0000313" key="2">
    <source>
        <dbReference type="EMBL" id="MFB9325542.1"/>
    </source>
</evidence>
<keyword evidence="3" id="KW-1185">Reference proteome</keyword>
<protein>
    <submittedName>
        <fullName evidence="2">Uncharacterized protein</fullName>
    </submittedName>
</protein>
<reference evidence="2 3" key="1">
    <citation type="submission" date="2024-09" db="EMBL/GenBank/DDBJ databases">
        <authorList>
            <person name="Sun Q."/>
            <person name="Mori K."/>
        </authorList>
    </citation>
    <scope>NUCLEOTIDE SEQUENCE [LARGE SCALE GENOMIC DNA]</scope>
    <source>
        <strain evidence="2 3">TISTR 2452</strain>
    </source>
</reference>
<dbReference type="RefSeq" id="WP_377491556.1">
    <property type="nucleotide sequence ID" value="NZ_JBHMDO010000010.1"/>
</dbReference>
<sequence>MKAISSSTTSSTYKIRTSNTNDSRNNAIASPLLRQDGLIVHRMQQADRAEAENDKEFKNL</sequence>